<organism evidence="1 2">
    <name type="scientific">Saccoglossus kowalevskii</name>
    <name type="common">Acorn worm</name>
    <dbReference type="NCBI Taxonomy" id="10224"/>
    <lineage>
        <taxon>Eukaryota</taxon>
        <taxon>Metazoa</taxon>
        <taxon>Hemichordata</taxon>
        <taxon>Enteropneusta</taxon>
        <taxon>Harrimaniidae</taxon>
        <taxon>Saccoglossus</taxon>
    </lineage>
</organism>
<dbReference type="PANTHER" id="PTHR39290:SF6">
    <property type="entry name" value="S-ADENOSYL-L-METHIONINE-DEPENDENT METHYLTRANSFERASES SUPERFAMILY PROTEIN"/>
    <property type="match status" value="1"/>
</dbReference>
<keyword evidence="1" id="KW-1185">Reference proteome</keyword>
<dbReference type="Proteomes" id="UP000694865">
    <property type="component" value="Unplaced"/>
</dbReference>
<gene>
    <name evidence="2" type="primary">LOC100378907</name>
</gene>
<dbReference type="PANTHER" id="PTHR39290">
    <property type="entry name" value="C3H1-TYPE DOMAIN-CONTAINING PROTEIN-RELATED"/>
    <property type="match status" value="1"/>
</dbReference>
<evidence type="ECO:0000313" key="2">
    <source>
        <dbReference type="RefSeq" id="XP_006815735.1"/>
    </source>
</evidence>
<reference evidence="2" key="1">
    <citation type="submission" date="2025-08" db="UniProtKB">
        <authorList>
            <consortium name="RefSeq"/>
        </authorList>
    </citation>
    <scope>IDENTIFICATION</scope>
    <source>
        <tissue evidence="2">Testes</tissue>
    </source>
</reference>
<dbReference type="GeneID" id="100378907"/>
<accession>A0ABM0M6U4</accession>
<protein>
    <submittedName>
        <fullName evidence="2">Uncharacterized protein LOC100378907</fullName>
    </submittedName>
</protein>
<dbReference type="RefSeq" id="XP_006815735.1">
    <property type="nucleotide sequence ID" value="XM_006815672.1"/>
</dbReference>
<name>A0ABM0M6U4_SACKO</name>
<proteinExistence type="predicted"/>
<sequence length="126" mass="14565">MRYIEIKDGGPEVLSEYSERTLMISWPDSEESSTFSTDCLKHYKGSSIIHIGELFGETMSSNPWGQSTSQNFQLQLGEEYRCINRVQLPNWPGHMDALTLWRRVESPVDCDGAMFQHVDVPPKRYY</sequence>
<evidence type="ECO:0000313" key="1">
    <source>
        <dbReference type="Proteomes" id="UP000694865"/>
    </source>
</evidence>